<dbReference type="AlphaFoldDB" id="A0A0D3E8E5"/>
<protein>
    <submittedName>
        <fullName evidence="1">Uncharacterized protein</fullName>
    </submittedName>
</protein>
<sequence>MGLLPSRDLEKEFEKLKKTWLKEVEKECSTSSHLKVNKSLRKCTRKISFPCMTLRSVLANLMLVSGTCISEDEQGFPDPTEKERECFEDLEYSYLPDQASEYRKSVIFSSREFRPPEKLEMANILSDEPTTNSIMPKGWQSRCWTVGLARKSLLRVGIGPPFGKPTKLWASRDGFKAGQVESGTSSKWAGTGRKRDGLQKMKLMVKKRNLHLFVALLVIKMKNKKCDCFPGILRINRSLVLSHKVSATSVGTTASEVIVYKEIAGGPIFDLYDDDGWIQYNDNKFDGHEVDNLGDEVSLEKIRFLLVEGNSLEIGNSRSNDCGTSWALKKTGPIRAFTHNRNDEHMDIPSSTLMLITWVKAKGEQIN</sequence>
<evidence type="ECO:0000313" key="2">
    <source>
        <dbReference type="Proteomes" id="UP000032141"/>
    </source>
</evidence>
<evidence type="ECO:0000313" key="1">
    <source>
        <dbReference type="EnsemblPlants" id="Bo9g079560.1"/>
    </source>
</evidence>
<dbReference type="EnsemblPlants" id="Bo9g079560.1">
    <property type="protein sequence ID" value="Bo9g079560.1"/>
    <property type="gene ID" value="Bo9g079560"/>
</dbReference>
<reference evidence="1 2" key="1">
    <citation type="journal article" date="2014" name="Genome Biol.">
        <title>Transcriptome and methylome profiling reveals relics of genome dominance in the mesopolyploid Brassica oleracea.</title>
        <authorList>
            <person name="Parkin I.A."/>
            <person name="Koh C."/>
            <person name="Tang H."/>
            <person name="Robinson S.J."/>
            <person name="Kagale S."/>
            <person name="Clarke W.E."/>
            <person name="Town C.D."/>
            <person name="Nixon J."/>
            <person name="Krishnakumar V."/>
            <person name="Bidwell S.L."/>
            <person name="Denoeud F."/>
            <person name="Belcram H."/>
            <person name="Links M.G."/>
            <person name="Just J."/>
            <person name="Clarke C."/>
            <person name="Bender T."/>
            <person name="Huebert T."/>
            <person name="Mason A.S."/>
            <person name="Pires J.C."/>
            <person name="Barker G."/>
            <person name="Moore J."/>
            <person name="Walley P.G."/>
            <person name="Manoli S."/>
            <person name="Batley J."/>
            <person name="Edwards D."/>
            <person name="Nelson M.N."/>
            <person name="Wang X."/>
            <person name="Paterson A.H."/>
            <person name="King G."/>
            <person name="Bancroft I."/>
            <person name="Chalhoub B."/>
            <person name="Sharpe A.G."/>
        </authorList>
    </citation>
    <scope>NUCLEOTIDE SEQUENCE</scope>
    <source>
        <strain evidence="1 2">cv. TO1000</strain>
    </source>
</reference>
<accession>A0A0D3E8E5</accession>
<proteinExistence type="predicted"/>
<dbReference type="Gramene" id="Bo9g079560.1">
    <property type="protein sequence ID" value="Bo9g079560.1"/>
    <property type="gene ID" value="Bo9g079560"/>
</dbReference>
<dbReference type="Proteomes" id="UP000032141">
    <property type="component" value="Chromosome C9"/>
</dbReference>
<dbReference type="HOGENOM" id="CLU_755141_0_0_1"/>
<keyword evidence="2" id="KW-1185">Reference proteome</keyword>
<reference evidence="1" key="2">
    <citation type="submission" date="2015-03" db="UniProtKB">
        <authorList>
            <consortium name="EnsemblPlants"/>
        </authorList>
    </citation>
    <scope>IDENTIFICATION</scope>
</reference>
<name>A0A0D3E8E5_BRAOL</name>
<organism evidence="1 2">
    <name type="scientific">Brassica oleracea var. oleracea</name>
    <dbReference type="NCBI Taxonomy" id="109376"/>
    <lineage>
        <taxon>Eukaryota</taxon>
        <taxon>Viridiplantae</taxon>
        <taxon>Streptophyta</taxon>
        <taxon>Embryophyta</taxon>
        <taxon>Tracheophyta</taxon>
        <taxon>Spermatophyta</taxon>
        <taxon>Magnoliopsida</taxon>
        <taxon>eudicotyledons</taxon>
        <taxon>Gunneridae</taxon>
        <taxon>Pentapetalae</taxon>
        <taxon>rosids</taxon>
        <taxon>malvids</taxon>
        <taxon>Brassicales</taxon>
        <taxon>Brassicaceae</taxon>
        <taxon>Brassiceae</taxon>
        <taxon>Brassica</taxon>
    </lineage>
</organism>